<dbReference type="GO" id="GO:0008977">
    <property type="term" value="F:prephenate dehydrogenase (NAD+) activity"/>
    <property type="evidence" value="ECO:0007669"/>
    <property type="project" value="UniProtKB-EC"/>
</dbReference>
<evidence type="ECO:0000256" key="6">
    <source>
        <dbReference type="ARBA" id="ARBA00023002"/>
    </source>
</evidence>
<keyword evidence="7" id="KW-0520">NAD</keyword>
<dbReference type="InterPro" id="IPR008927">
    <property type="entry name" value="6-PGluconate_DH-like_C_sf"/>
</dbReference>
<dbReference type="Pfam" id="PF20463">
    <property type="entry name" value="PDH_C"/>
    <property type="match status" value="1"/>
</dbReference>
<gene>
    <name evidence="12" type="ORF">BSZ40_02500</name>
</gene>
<dbReference type="InterPro" id="IPR036291">
    <property type="entry name" value="NAD(P)-bd_dom_sf"/>
</dbReference>
<evidence type="ECO:0000256" key="7">
    <source>
        <dbReference type="ARBA" id="ARBA00023027"/>
    </source>
</evidence>
<accession>A0A1Q5PY43</accession>
<dbReference type="Pfam" id="PF02153">
    <property type="entry name" value="PDH_N"/>
    <property type="match status" value="1"/>
</dbReference>
<feature type="domain" description="Prephenate/arogenate dehydrogenase" evidence="10">
    <location>
        <begin position="17"/>
        <end position="296"/>
    </location>
</feature>
<evidence type="ECO:0000313" key="13">
    <source>
        <dbReference type="Proteomes" id="UP000185612"/>
    </source>
</evidence>
<dbReference type="Gene3D" id="3.40.50.720">
    <property type="entry name" value="NAD(P)-binding Rossmann-like Domain"/>
    <property type="match status" value="1"/>
</dbReference>
<reference evidence="13" key="1">
    <citation type="submission" date="2016-12" db="EMBL/GenBank/DDBJ databases">
        <authorList>
            <person name="Meng X."/>
        </authorList>
    </citation>
    <scope>NUCLEOTIDE SEQUENCE [LARGE SCALE GENOMIC DNA]</scope>
    <source>
        <strain evidence="13">DSM 20732</strain>
    </source>
</reference>
<organism evidence="12 13">
    <name type="scientific">Buchananella hordeovulneris</name>
    <dbReference type="NCBI Taxonomy" id="52770"/>
    <lineage>
        <taxon>Bacteria</taxon>
        <taxon>Bacillati</taxon>
        <taxon>Actinomycetota</taxon>
        <taxon>Actinomycetes</taxon>
        <taxon>Actinomycetales</taxon>
        <taxon>Actinomycetaceae</taxon>
        <taxon>Buchananella</taxon>
    </lineage>
</organism>
<keyword evidence="13" id="KW-1185">Reference proteome</keyword>
<dbReference type="AlphaFoldDB" id="A0A1Q5PY43"/>
<dbReference type="NCBIfam" id="NF005112">
    <property type="entry name" value="PRK06545.2-4"/>
    <property type="match status" value="1"/>
</dbReference>
<proteinExistence type="inferred from homology"/>
<comment type="caution">
    <text evidence="12">The sequence shown here is derived from an EMBL/GenBank/DDBJ whole genome shotgun (WGS) entry which is preliminary data.</text>
</comment>
<evidence type="ECO:0000256" key="9">
    <source>
        <dbReference type="ARBA" id="ARBA00049260"/>
    </source>
</evidence>
<dbReference type="PROSITE" id="PS51671">
    <property type="entry name" value="ACT"/>
    <property type="match status" value="1"/>
</dbReference>
<dbReference type="SUPFAM" id="SSF48179">
    <property type="entry name" value="6-phosphogluconate dehydrogenase C-terminal domain-like"/>
    <property type="match status" value="1"/>
</dbReference>
<dbReference type="EC" id="1.3.1.12" evidence="3"/>
<keyword evidence="8" id="KW-0028">Amino-acid biosynthesis</keyword>
<dbReference type="PROSITE" id="PS51176">
    <property type="entry name" value="PDH_ADH"/>
    <property type="match status" value="1"/>
</dbReference>
<dbReference type="PANTHER" id="PTHR21363:SF0">
    <property type="entry name" value="PREPHENATE DEHYDROGENASE [NADP(+)]"/>
    <property type="match status" value="1"/>
</dbReference>
<dbReference type="NCBIfam" id="NF005111">
    <property type="entry name" value="PRK06545.2-3"/>
    <property type="match status" value="1"/>
</dbReference>
<comment type="similarity">
    <text evidence="2">Belongs to the prephenate/arogenate dehydrogenase family.</text>
</comment>
<evidence type="ECO:0000256" key="1">
    <source>
        <dbReference type="ARBA" id="ARBA00005067"/>
    </source>
</evidence>
<keyword evidence="5" id="KW-0827">Tyrosine biosynthesis</keyword>
<dbReference type="InterPro" id="IPR045865">
    <property type="entry name" value="ACT-like_dom_sf"/>
</dbReference>
<evidence type="ECO:0000313" key="12">
    <source>
        <dbReference type="EMBL" id="OKL52369.1"/>
    </source>
</evidence>
<dbReference type="GO" id="GO:0006571">
    <property type="term" value="P:tyrosine biosynthetic process"/>
    <property type="evidence" value="ECO:0007669"/>
    <property type="project" value="UniProtKB-UniPathway"/>
</dbReference>
<dbReference type="EMBL" id="MQVS01000002">
    <property type="protein sequence ID" value="OKL52369.1"/>
    <property type="molecule type" value="Genomic_DNA"/>
</dbReference>
<comment type="catalytic activity">
    <reaction evidence="9">
        <text>prephenate + NAD(+) = 3-(4-hydroxyphenyl)pyruvate + CO2 + NADH</text>
        <dbReference type="Rhea" id="RHEA:13869"/>
        <dbReference type="ChEBI" id="CHEBI:16526"/>
        <dbReference type="ChEBI" id="CHEBI:29934"/>
        <dbReference type="ChEBI" id="CHEBI:36242"/>
        <dbReference type="ChEBI" id="CHEBI:57540"/>
        <dbReference type="ChEBI" id="CHEBI:57945"/>
        <dbReference type="EC" id="1.3.1.12"/>
    </reaction>
</comment>
<dbReference type="InterPro" id="IPR003099">
    <property type="entry name" value="Prephen_DH"/>
</dbReference>
<dbReference type="InterPro" id="IPR046826">
    <property type="entry name" value="PDH_N"/>
</dbReference>
<evidence type="ECO:0000256" key="2">
    <source>
        <dbReference type="ARBA" id="ARBA00007964"/>
    </source>
</evidence>
<evidence type="ECO:0000256" key="4">
    <source>
        <dbReference type="ARBA" id="ARBA00016891"/>
    </source>
</evidence>
<evidence type="ECO:0000256" key="5">
    <source>
        <dbReference type="ARBA" id="ARBA00022498"/>
    </source>
</evidence>
<dbReference type="InterPro" id="IPR050812">
    <property type="entry name" value="Preph/Arog_dehydrog"/>
</dbReference>
<evidence type="ECO:0000259" key="11">
    <source>
        <dbReference type="PROSITE" id="PS51671"/>
    </source>
</evidence>
<sequence length="379" mass="38515">MQPHEGRGLVTARLTSGPVLIIGTGLLGTSVGLALQPEVPVQLRDISPAGAALARDLGAGSLASPHAPPPHLVVVATPPDVTGAVVVAALAEFPTAIITDVASVKHDIVTEVLTRAPAHAHRYVGSHPMAGRERAGAVGADAALFVGRPWVVVPHPASSDTAINAVRALAVDVGAILHVLPAAEHDAAVAVISHVPQVISSLLAARLAHAEPAALALAGQGLRDTTRIAASDPRLWTAILALNSREVSHVLRELQADLDTLVRALAAAAATSPASPGTHGAINAVLAAGNLGVARIPGKHGGGRTHYGKLTVLVPDQPGQLGRLFSDAGQAGISIEDVQLEHASGKSMGLVLLSVLPAQVEPLAAALTERGWQILETEV</sequence>
<dbReference type="Gene3D" id="1.10.3660.10">
    <property type="entry name" value="6-phosphogluconate dehydrogenase C-terminal like domain"/>
    <property type="match status" value="1"/>
</dbReference>
<keyword evidence="6" id="KW-0560">Oxidoreductase</keyword>
<dbReference type="PANTHER" id="PTHR21363">
    <property type="entry name" value="PREPHENATE DEHYDROGENASE"/>
    <property type="match status" value="1"/>
</dbReference>
<dbReference type="InterPro" id="IPR046825">
    <property type="entry name" value="PDH_C"/>
</dbReference>
<evidence type="ECO:0000256" key="3">
    <source>
        <dbReference type="ARBA" id="ARBA00012068"/>
    </source>
</evidence>
<evidence type="ECO:0000259" key="10">
    <source>
        <dbReference type="PROSITE" id="PS51176"/>
    </source>
</evidence>
<dbReference type="UniPathway" id="UPA00122">
    <property type="reaction ID" value="UER00961"/>
</dbReference>
<dbReference type="InParanoid" id="A0A1Q5PY43"/>
<protein>
    <recommendedName>
        <fullName evidence="4">Prephenate dehydrogenase</fullName>
        <ecNumber evidence="3">1.3.1.12</ecNumber>
    </recommendedName>
</protein>
<dbReference type="InterPro" id="IPR002912">
    <property type="entry name" value="ACT_dom"/>
</dbReference>
<dbReference type="GO" id="GO:0004665">
    <property type="term" value="F:prephenate dehydrogenase (NADP+) activity"/>
    <property type="evidence" value="ECO:0007669"/>
    <property type="project" value="InterPro"/>
</dbReference>
<feature type="domain" description="ACT" evidence="11">
    <location>
        <begin position="309"/>
        <end position="379"/>
    </location>
</feature>
<dbReference type="Proteomes" id="UP000185612">
    <property type="component" value="Unassembled WGS sequence"/>
</dbReference>
<dbReference type="SUPFAM" id="SSF55021">
    <property type="entry name" value="ACT-like"/>
    <property type="match status" value="1"/>
</dbReference>
<comment type="pathway">
    <text evidence="1">Amino-acid biosynthesis; L-tyrosine biosynthesis; (4-hydroxyphenyl)pyruvate from prephenate (NAD(+) route): step 1/1.</text>
</comment>
<dbReference type="SUPFAM" id="SSF51735">
    <property type="entry name" value="NAD(P)-binding Rossmann-fold domains"/>
    <property type="match status" value="1"/>
</dbReference>
<dbReference type="STRING" id="52770.BSZ40_02500"/>
<keyword evidence="8" id="KW-0057">Aromatic amino acid biosynthesis</keyword>
<dbReference type="GO" id="GO:0070403">
    <property type="term" value="F:NAD+ binding"/>
    <property type="evidence" value="ECO:0007669"/>
    <property type="project" value="InterPro"/>
</dbReference>
<dbReference type="FunCoup" id="A0A1Q5PY43">
    <property type="interactions" value="87"/>
</dbReference>
<evidence type="ECO:0000256" key="8">
    <source>
        <dbReference type="ARBA" id="ARBA00023141"/>
    </source>
</evidence>
<name>A0A1Q5PY43_9ACTO</name>